<proteinExistence type="predicted"/>
<reference evidence="2" key="1">
    <citation type="journal article" date="2023" name="Proc. Natl. Acad. Sci. U.S.A.">
        <title>Genomic and structural basis for evolution of tropane alkaloid biosynthesis.</title>
        <authorList>
            <person name="Wanga Y.-J."/>
            <person name="Taina T."/>
            <person name="Yua J.-Y."/>
            <person name="Lia J."/>
            <person name="Xua B."/>
            <person name="Chenc J."/>
            <person name="D'Auriad J.C."/>
            <person name="Huanga J.-P."/>
            <person name="Huanga S.-X."/>
        </authorList>
    </citation>
    <scope>NUCLEOTIDE SEQUENCE [LARGE SCALE GENOMIC DNA]</scope>
    <source>
        <strain evidence="2">cv. KIB-2019</strain>
    </source>
</reference>
<accession>A0A9Q1R3H0</accession>
<dbReference type="OrthoDB" id="25818at2759"/>
<organism evidence="1 2">
    <name type="scientific">Anisodus acutangulus</name>
    <dbReference type="NCBI Taxonomy" id="402998"/>
    <lineage>
        <taxon>Eukaryota</taxon>
        <taxon>Viridiplantae</taxon>
        <taxon>Streptophyta</taxon>
        <taxon>Embryophyta</taxon>
        <taxon>Tracheophyta</taxon>
        <taxon>Spermatophyta</taxon>
        <taxon>Magnoliopsida</taxon>
        <taxon>eudicotyledons</taxon>
        <taxon>Gunneridae</taxon>
        <taxon>Pentapetalae</taxon>
        <taxon>asterids</taxon>
        <taxon>lamiids</taxon>
        <taxon>Solanales</taxon>
        <taxon>Solanaceae</taxon>
        <taxon>Solanoideae</taxon>
        <taxon>Hyoscyameae</taxon>
        <taxon>Anisodus</taxon>
    </lineage>
</organism>
<keyword evidence="2" id="KW-1185">Reference proteome</keyword>
<name>A0A9Q1R3H0_9SOLA</name>
<dbReference type="Proteomes" id="UP001152561">
    <property type="component" value="Unassembled WGS sequence"/>
</dbReference>
<evidence type="ECO:0000313" key="1">
    <source>
        <dbReference type="EMBL" id="KAJ8536612.1"/>
    </source>
</evidence>
<comment type="caution">
    <text evidence="1">The sequence shown here is derived from an EMBL/GenBank/DDBJ whole genome shotgun (WGS) entry which is preliminary data.</text>
</comment>
<dbReference type="EMBL" id="JAJAGQ010000018">
    <property type="protein sequence ID" value="KAJ8536612.1"/>
    <property type="molecule type" value="Genomic_DNA"/>
</dbReference>
<dbReference type="AlphaFoldDB" id="A0A9Q1R3H0"/>
<evidence type="ECO:0000313" key="2">
    <source>
        <dbReference type="Proteomes" id="UP001152561"/>
    </source>
</evidence>
<protein>
    <submittedName>
        <fullName evidence="1">Uncharacterized protein</fullName>
    </submittedName>
</protein>
<gene>
    <name evidence="1" type="ORF">K7X08_035013</name>
</gene>
<sequence length="102" mass="11458">MRGVRGRPDHKTASILSLWKVRWWRRTQSLRLGRCSHLGGGFQVVNSGLGIQQFVRTLTGAEIPKLATAINDLANAHHSEFLPYSTVYLLIEKLKKSFGISI</sequence>